<dbReference type="SUPFAM" id="SSF56349">
    <property type="entry name" value="DNA breaking-rejoining enzymes"/>
    <property type="match status" value="1"/>
</dbReference>
<dbReference type="GO" id="GO:0003677">
    <property type="term" value="F:DNA binding"/>
    <property type="evidence" value="ECO:0007669"/>
    <property type="project" value="UniProtKB-UniRule"/>
</dbReference>
<dbReference type="PANTHER" id="PTHR30629:SF2">
    <property type="entry name" value="PROPHAGE INTEGRASE INTS-RELATED"/>
    <property type="match status" value="1"/>
</dbReference>
<evidence type="ECO:0000256" key="2">
    <source>
        <dbReference type="ARBA" id="ARBA00022908"/>
    </source>
</evidence>
<comment type="caution">
    <text evidence="8">The sequence shown here is derived from an EMBL/GenBank/DDBJ whole genome shotgun (WGS) entry which is preliminary data.</text>
</comment>
<dbReference type="EMBL" id="JAKHLF010000011">
    <property type="protein sequence ID" value="MCZ3845199.1"/>
    <property type="molecule type" value="Genomic_DNA"/>
</dbReference>
<keyword evidence="2" id="KW-0229">DNA integration</keyword>
<comment type="similarity">
    <text evidence="1">Belongs to the 'phage' integrase family.</text>
</comment>
<dbReference type="InterPro" id="IPR011010">
    <property type="entry name" value="DNA_brk_join_enz"/>
</dbReference>
<dbReference type="InterPro" id="IPR050808">
    <property type="entry name" value="Phage_Integrase"/>
</dbReference>
<dbReference type="GO" id="GO:0015074">
    <property type="term" value="P:DNA integration"/>
    <property type="evidence" value="ECO:0007669"/>
    <property type="project" value="UniProtKB-KW"/>
</dbReference>
<dbReference type="Proteomes" id="UP001213015">
    <property type="component" value="Unassembled WGS sequence"/>
</dbReference>
<evidence type="ECO:0000313" key="8">
    <source>
        <dbReference type="EMBL" id="MCZ3845199.1"/>
    </source>
</evidence>
<evidence type="ECO:0000256" key="3">
    <source>
        <dbReference type="ARBA" id="ARBA00023125"/>
    </source>
</evidence>
<evidence type="ECO:0000259" key="7">
    <source>
        <dbReference type="PROSITE" id="PS51900"/>
    </source>
</evidence>
<dbReference type="Pfam" id="PF00589">
    <property type="entry name" value="Phage_integrase"/>
    <property type="match status" value="1"/>
</dbReference>
<proteinExistence type="inferred from homology"/>
<evidence type="ECO:0000313" key="9">
    <source>
        <dbReference type="Proteomes" id="UP001213015"/>
    </source>
</evidence>
<evidence type="ECO:0000256" key="4">
    <source>
        <dbReference type="ARBA" id="ARBA00023172"/>
    </source>
</evidence>
<dbReference type="Pfam" id="PF14659">
    <property type="entry name" value="Phage_int_SAM_3"/>
    <property type="match status" value="1"/>
</dbReference>
<evidence type="ECO:0000256" key="1">
    <source>
        <dbReference type="ARBA" id="ARBA00008857"/>
    </source>
</evidence>
<dbReference type="InterPro" id="IPR002104">
    <property type="entry name" value="Integrase_catalytic"/>
</dbReference>
<evidence type="ECO:0000259" key="6">
    <source>
        <dbReference type="PROSITE" id="PS51898"/>
    </source>
</evidence>
<dbReference type="InterPro" id="IPR010998">
    <property type="entry name" value="Integrase_recombinase_N"/>
</dbReference>
<dbReference type="Gene3D" id="1.10.443.10">
    <property type="entry name" value="Intergrase catalytic core"/>
    <property type="match status" value="1"/>
</dbReference>
<dbReference type="InterPro" id="IPR004107">
    <property type="entry name" value="Integrase_SAM-like_N"/>
</dbReference>
<evidence type="ECO:0000256" key="5">
    <source>
        <dbReference type="PROSITE-ProRule" id="PRU01248"/>
    </source>
</evidence>
<dbReference type="AlphaFoldDB" id="A0AAP3GXC7"/>
<dbReference type="PROSITE" id="PS51900">
    <property type="entry name" value="CB"/>
    <property type="match status" value="1"/>
</dbReference>
<keyword evidence="3 5" id="KW-0238">DNA-binding</keyword>
<organism evidence="8 9">
    <name type="scientific">Lactobacillus mulieris</name>
    <dbReference type="NCBI Taxonomy" id="2508708"/>
    <lineage>
        <taxon>Bacteria</taxon>
        <taxon>Bacillati</taxon>
        <taxon>Bacillota</taxon>
        <taxon>Bacilli</taxon>
        <taxon>Lactobacillales</taxon>
        <taxon>Lactobacillaceae</taxon>
        <taxon>Lactobacillus</taxon>
    </lineage>
</organism>
<dbReference type="CDD" id="cd01189">
    <property type="entry name" value="INT_ICEBs1_C_like"/>
    <property type="match status" value="1"/>
</dbReference>
<dbReference type="RefSeq" id="WP_265666316.1">
    <property type="nucleotide sequence ID" value="NZ_JAKHFC010000070.1"/>
</dbReference>
<sequence>MQQPDGSYKVDYVLEQVSKSGFKTKRTAQEYAAQLELESAKGYDIKANPSFAEYFEDWYTETKKDKIRNTTLVKYIQDSKRLYDYFGFEKLKKIKRIDYQRFMNTLDLAPDSVKMINRRYRACIRYAIRDGIISRDFTDGVELKGNDKQSRATQYLSLAEIKKLLSVAIATRNPKYTSSYMIITALLTGARYGEIAGLQWSDLDSEANTIRINKSYNQNTKTNGPTKNLQSIRTIIVSPTLVKLMLELKQNGSNFIFGSVGLKIPPATNNVGSVLRNLMKKAKITKKDFVFHSLRHCHVALLHSQGIDWYAISKRLGHKDLNVTLKIYAYMLDEDKRKSDTLISNKLEKIVQQNVQQNYNN</sequence>
<reference evidence="8" key="1">
    <citation type="submission" date="2022-01" db="EMBL/GenBank/DDBJ databases">
        <title>VMRC isolate genome collection.</title>
        <authorList>
            <person name="France M."/>
            <person name="Rutt L."/>
            <person name="Humphrys M."/>
            <person name="Ravel J."/>
        </authorList>
    </citation>
    <scope>NUCLEOTIDE SEQUENCE</scope>
    <source>
        <strain evidence="8">C0127B5</strain>
    </source>
</reference>
<dbReference type="Gene3D" id="1.10.150.130">
    <property type="match status" value="1"/>
</dbReference>
<dbReference type="GO" id="GO:0006310">
    <property type="term" value="P:DNA recombination"/>
    <property type="evidence" value="ECO:0007669"/>
    <property type="project" value="UniProtKB-KW"/>
</dbReference>
<protein>
    <submittedName>
        <fullName evidence="8">Site-specific integrase</fullName>
    </submittedName>
</protein>
<feature type="domain" description="Core-binding (CB)" evidence="7">
    <location>
        <begin position="49"/>
        <end position="128"/>
    </location>
</feature>
<dbReference type="InterPro" id="IPR013762">
    <property type="entry name" value="Integrase-like_cat_sf"/>
</dbReference>
<name>A0AAP3GXC7_9LACO</name>
<feature type="domain" description="Tyr recombinase" evidence="6">
    <location>
        <begin position="151"/>
        <end position="341"/>
    </location>
</feature>
<dbReference type="InterPro" id="IPR044068">
    <property type="entry name" value="CB"/>
</dbReference>
<accession>A0AAP3GXC7</accession>
<dbReference type="PROSITE" id="PS51898">
    <property type="entry name" value="TYR_RECOMBINASE"/>
    <property type="match status" value="1"/>
</dbReference>
<dbReference type="PANTHER" id="PTHR30629">
    <property type="entry name" value="PROPHAGE INTEGRASE"/>
    <property type="match status" value="1"/>
</dbReference>
<keyword evidence="4" id="KW-0233">DNA recombination</keyword>
<gene>
    <name evidence="8" type="ORF">L2422_06785</name>
</gene>